<feature type="region of interest" description="Disordered" evidence="1">
    <location>
        <begin position="113"/>
        <end position="138"/>
    </location>
</feature>
<feature type="compositionally biased region" description="Basic and acidic residues" evidence="1">
    <location>
        <begin position="315"/>
        <end position="332"/>
    </location>
</feature>
<feature type="non-terminal residue" evidence="2">
    <location>
        <position position="342"/>
    </location>
</feature>
<evidence type="ECO:0008006" key="4">
    <source>
        <dbReference type="Google" id="ProtNLM"/>
    </source>
</evidence>
<sequence length="342" mass="39361">MSNGDKIRVTVDIYGMEYKLMGASSAGYTKRVAEYVNEQMHQTAKLFPRLDTPRLAVLASVNMADEYFKMRTQIDEVQQQLQNAKELGERYTVLEENLRLIQESSEQEAARFREREQELSDEVERSREQAGRTERELEAERLGRAASAEQHARELGKLQESADELLEANLLLEESVKSQELKGSALENDLLRLNETNRKLESANLQLEETYGQLRESYSQLEITNSQQVESFELKQKQMAEQMAEQEEQLLQELVTQQETYKKTIEEQRGKAKQAIEEERRKAEQAVKEERRKAEQLLNDERQKAQQTLAAARSQSEEALKAALEAEREKAEQALSAARSEG</sequence>
<dbReference type="EMBL" id="VDCQ01000023">
    <property type="protein sequence ID" value="TNJ65027.1"/>
    <property type="molecule type" value="Genomic_DNA"/>
</dbReference>
<feature type="region of interest" description="Disordered" evidence="1">
    <location>
        <begin position="283"/>
        <end position="342"/>
    </location>
</feature>
<keyword evidence="3" id="KW-1185">Reference proteome</keyword>
<dbReference type="SUPFAM" id="SSF102829">
    <property type="entry name" value="Cell division protein ZapA-like"/>
    <property type="match status" value="1"/>
</dbReference>
<evidence type="ECO:0000313" key="2">
    <source>
        <dbReference type="EMBL" id="TNJ65027.1"/>
    </source>
</evidence>
<accession>A0A5C4T9F2</accession>
<feature type="compositionally biased region" description="Basic and acidic residues" evidence="1">
    <location>
        <begin position="283"/>
        <end position="304"/>
    </location>
</feature>
<dbReference type="InterPro" id="IPR053712">
    <property type="entry name" value="Bac_CellDiv_Activator"/>
</dbReference>
<dbReference type="AlphaFoldDB" id="A0A5C4T9F2"/>
<reference evidence="2 3" key="1">
    <citation type="submission" date="2019-05" db="EMBL/GenBank/DDBJ databases">
        <title>We sequenced the genome of Paenibacillus hemerocallicola KCTC 33185 for further insight into its adaptation and study the phylogeny of Paenibacillus.</title>
        <authorList>
            <person name="Narsing Rao M.P."/>
        </authorList>
    </citation>
    <scope>NUCLEOTIDE SEQUENCE [LARGE SCALE GENOMIC DNA]</scope>
    <source>
        <strain evidence="2 3">KCTC 33185</strain>
    </source>
</reference>
<gene>
    <name evidence="2" type="ORF">FE784_17705</name>
</gene>
<proteinExistence type="predicted"/>
<comment type="caution">
    <text evidence="2">The sequence shown here is derived from an EMBL/GenBank/DDBJ whole genome shotgun (WGS) entry which is preliminary data.</text>
</comment>
<dbReference type="Gene3D" id="6.10.250.790">
    <property type="match status" value="1"/>
</dbReference>
<evidence type="ECO:0000313" key="3">
    <source>
        <dbReference type="Proteomes" id="UP000307943"/>
    </source>
</evidence>
<name>A0A5C4T9F2_9BACL</name>
<protein>
    <recommendedName>
        <fullName evidence="4">Cell division protein ZapA</fullName>
    </recommendedName>
</protein>
<evidence type="ECO:0000256" key="1">
    <source>
        <dbReference type="SAM" id="MobiDB-lite"/>
    </source>
</evidence>
<dbReference type="Proteomes" id="UP000307943">
    <property type="component" value="Unassembled WGS sequence"/>
</dbReference>
<organism evidence="2 3">
    <name type="scientific">Paenibacillus hemerocallicola</name>
    <dbReference type="NCBI Taxonomy" id="1172614"/>
    <lineage>
        <taxon>Bacteria</taxon>
        <taxon>Bacillati</taxon>
        <taxon>Bacillota</taxon>
        <taxon>Bacilli</taxon>
        <taxon>Bacillales</taxon>
        <taxon>Paenibacillaceae</taxon>
        <taxon>Paenibacillus</taxon>
    </lineage>
</organism>
<dbReference type="InterPro" id="IPR036192">
    <property type="entry name" value="Cell_div_ZapA-like_sf"/>
</dbReference>